<dbReference type="EMBL" id="PEDP01000875">
    <property type="protein sequence ID" value="POS84755.1"/>
    <property type="molecule type" value="Genomic_DNA"/>
</dbReference>
<evidence type="ECO:0000313" key="7">
    <source>
        <dbReference type="Proteomes" id="UP000237438"/>
    </source>
</evidence>
<evidence type="ECO:0000256" key="2">
    <source>
        <dbReference type="ARBA" id="ARBA00022771"/>
    </source>
</evidence>
<keyword evidence="7" id="KW-1185">Reference proteome</keyword>
<feature type="domain" description="RanBP2-type" evidence="5">
    <location>
        <begin position="22"/>
        <end position="51"/>
    </location>
</feature>
<dbReference type="OrthoDB" id="294702at2759"/>
<dbReference type="AlphaFoldDB" id="A0A2S4PRT4"/>
<dbReference type="SMART" id="SM00547">
    <property type="entry name" value="ZnF_RBZ"/>
    <property type="match status" value="1"/>
</dbReference>
<keyword evidence="3" id="KW-0862">Zinc</keyword>
<keyword evidence="2 4" id="KW-0863">Zinc-finger</keyword>
<dbReference type="PROSITE" id="PS50199">
    <property type="entry name" value="ZF_RANBP2_2"/>
    <property type="match status" value="1"/>
</dbReference>
<dbReference type="Proteomes" id="UP000237438">
    <property type="component" value="Unassembled WGS sequence"/>
</dbReference>
<dbReference type="PROSITE" id="PS01358">
    <property type="entry name" value="ZF_RANBP2_1"/>
    <property type="match status" value="1"/>
</dbReference>
<dbReference type="GO" id="GO:0008270">
    <property type="term" value="F:zinc ion binding"/>
    <property type="evidence" value="ECO:0007669"/>
    <property type="project" value="UniProtKB-KW"/>
</dbReference>
<evidence type="ECO:0000259" key="5">
    <source>
        <dbReference type="PROSITE" id="PS50199"/>
    </source>
</evidence>
<reference evidence="6 7" key="1">
    <citation type="submission" date="2017-10" db="EMBL/GenBank/DDBJ databases">
        <title>Development of genomic resources for the powdery mildew, Erysiphe pulchra.</title>
        <authorList>
            <person name="Wadl P.A."/>
            <person name="Mack B.M."/>
            <person name="Moore G."/>
            <person name="Beltz S.B."/>
        </authorList>
    </citation>
    <scope>NUCLEOTIDE SEQUENCE [LARGE SCALE GENOMIC DNA]</scope>
    <source>
        <strain evidence="6">Cflorida</strain>
    </source>
</reference>
<dbReference type="InterPro" id="IPR001876">
    <property type="entry name" value="Znf_RanBP2"/>
</dbReference>
<name>A0A2S4PRT4_9PEZI</name>
<proteinExistence type="predicted"/>
<comment type="caution">
    <text evidence="6">The sequence shown here is derived from an EMBL/GenBank/DDBJ whole genome shotgun (WGS) entry which is preliminary data.</text>
</comment>
<evidence type="ECO:0000256" key="4">
    <source>
        <dbReference type="PROSITE-ProRule" id="PRU00322"/>
    </source>
</evidence>
<keyword evidence="1" id="KW-0479">Metal-binding</keyword>
<protein>
    <recommendedName>
        <fullName evidence="5">RanBP2-type domain-containing protein</fullName>
    </recommendedName>
</protein>
<evidence type="ECO:0000256" key="1">
    <source>
        <dbReference type="ARBA" id="ARBA00022723"/>
    </source>
</evidence>
<sequence length="337" mass="38831">MSGTGLDQSIWACRQNRTTFHLCGDWTCSSCRARNYYWREKCIKCCNSRHEIKHFLTTTNSPKPKDCYGSAAKQQIASNICFSTNTGAISKADITSVSLHNLEQSYWAPRHAELDSLHKLLPKISEPSTSNKSSNEPNLSRNKIELNLPYQVQHYVLKLMERIMEEACYEFALRWIPQKLSEMECDCAEAFELARWKSVLPSEVPQHAFNSEVYYPIQSSLTEAVYIRNAAAHRHRCDNRIICNMARNGARLMTILSDNTRQEKFDHLRAAINEWENDSYDLSTARANLECALQKIAEQPLNDMDWTPDSVSMDKISYETSLSEPTDHIDMMDLDYF</sequence>
<accession>A0A2S4PRT4</accession>
<evidence type="ECO:0000313" key="6">
    <source>
        <dbReference type="EMBL" id="POS84755.1"/>
    </source>
</evidence>
<evidence type="ECO:0000256" key="3">
    <source>
        <dbReference type="ARBA" id="ARBA00022833"/>
    </source>
</evidence>
<gene>
    <name evidence="6" type="ORF">EPUL_003665</name>
</gene>
<dbReference type="STRING" id="225359.A0A2S4PRT4"/>
<organism evidence="6 7">
    <name type="scientific">Erysiphe pulchra</name>
    <dbReference type="NCBI Taxonomy" id="225359"/>
    <lineage>
        <taxon>Eukaryota</taxon>
        <taxon>Fungi</taxon>
        <taxon>Dikarya</taxon>
        <taxon>Ascomycota</taxon>
        <taxon>Pezizomycotina</taxon>
        <taxon>Leotiomycetes</taxon>
        <taxon>Erysiphales</taxon>
        <taxon>Erysiphaceae</taxon>
        <taxon>Erysiphe</taxon>
    </lineage>
</organism>